<dbReference type="SUPFAM" id="SSF69349">
    <property type="entry name" value="Phage fibre proteins"/>
    <property type="match status" value="1"/>
</dbReference>
<dbReference type="NCBIfam" id="TIGR03361">
    <property type="entry name" value="VI_Rhs_Vgr"/>
    <property type="match status" value="1"/>
</dbReference>
<dbReference type="SUPFAM" id="SSF69255">
    <property type="entry name" value="gp5 N-terminal domain-like"/>
    <property type="match status" value="1"/>
</dbReference>
<proteinExistence type="inferred from homology"/>
<comment type="similarity">
    <text evidence="2">Belongs to the VgrG protein family.</text>
</comment>
<dbReference type="PANTHER" id="PTHR32305:SF15">
    <property type="entry name" value="PROTEIN RHSA-RELATED"/>
    <property type="match status" value="1"/>
</dbReference>
<evidence type="ECO:0000259" key="4">
    <source>
        <dbReference type="Pfam" id="PF04717"/>
    </source>
</evidence>
<dbReference type="NCBIfam" id="TIGR01646">
    <property type="entry name" value="vgr_GE"/>
    <property type="match status" value="1"/>
</dbReference>
<dbReference type="PANTHER" id="PTHR32305">
    <property type="match status" value="1"/>
</dbReference>
<dbReference type="InterPro" id="IPR054030">
    <property type="entry name" value="Gp5_Vgr_C"/>
</dbReference>
<feature type="domain" description="Gp5/Type VI secretion system Vgr protein OB-fold" evidence="4">
    <location>
        <begin position="381"/>
        <end position="448"/>
    </location>
</feature>
<dbReference type="AlphaFoldDB" id="A0A3S0XFX1"/>
<dbReference type="RefSeq" id="WP_126022482.1">
    <property type="nucleotide sequence ID" value="NZ_RXFT01000005.1"/>
</dbReference>
<evidence type="ECO:0000313" key="6">
    <source>
        <dbReference type="EMBL" id="RUR68352.1"/>
    </source>
</evidence>
<dbReference type="InterPro" id="IPR017847">
    <property type="entry name" value="T6SS_RhsGE_Vgr_subset"/>
</dbReference>
<evidence type="ECO:0000256" key="1">
    <source>
        <dbReference type="ARBA" id="ARBA00004613"/>
    </source>
</evidence>
<dbReference type="Pfam" id="PF22178">
    <property type="entry name" value="Gp5_trimer_C"/>
    <property type="match status" value="1"/>
</dbReference>
<evidence type="ECO:0000256" key="3">
    <source>
        <dbReference type="ARBA" id="ARBA00022525"/>
    </source>
</evidence>
<name>A0A3S0XFX1_9BURK</name>
<dbReference type="OrthoDB" id="1907165at2"/>
<dbReference type="EMBL" id="RXFT01000005">
    <property type="protein sequence ID" value="RUR68352.1"/>
    <property type="molecule type" value="Genomic_DNA"/>
</dbReference>
<reference evidence="6 7" key="1">
    <citation type="submission" date="2018-12" db="EMBL/GenBank/DDBJ databases">
        <title>The genome sequences of Variovorax guangxiensis DSM 27352.</title>
        <authorList>
            <person name="Gao J."/>
            <person name="Sun J."/>
        </authorList>
    </citation>
    <scope>NUCLEOTIDE SEQUENCE [LARGE SCALE GENOMIC DNA]</scope>
    <source>
        <strain evidence="6 7">DSM 27352</strain>
    </source>
</reference>
<dbReference type="Gene3D" id="4.10.220.110">
    <property type="match status" value="1"/>
</dbReference>
<dbReference type="GO" id="GO:0005576">
    <property type="term" value="C:extracellular region"/>
    <property type="evidence" value="ECO:0007669"/>
    <property type="project" value="UniProtKB-SubCell"/>
</dbReference>
<feature type="domain" description="Gp5/Type VI secretion system Vgr C-terminal trimerisation" evidence="5">
    <location>
        <begin position="465"/>
        <end position="572"/>
    </location>
</feature>
<dbReference type="InterPro" id="IPR006533">
    <property type="entry name" value="T6SS_Vgr_RhsGE"/>
</dbReference>
<dbReference type="Pfam" id="PF05954">
    <property type="entry name" value="Phage_GPD"/>
    <property type="match status" value="1"/>
</dbReference>
<accession>A0A3S0XFX1</accession>
<gene>
    <name evidence="6" type="primary">tssI</name>
    <name evidence="6" type="ORF">EJP67_14925</name>
</gene>
<evidence type="ECO:0000313" key="7">
    <source>
        <dbReference type="Proteomes" id="UP000281118"/>
    </source>
</evidence>
<evidence type="ECO:0000259" key="5">
    <source>
        <dbReference type="Pfam" id="PF22178"/>
    </source>
</evidence>
<keyword evidence="3" id="KW-0964">Secreted</keyword>
<dbReference type="Gene3D" id="2.40.50.230">
    <property type="entry name" value="Gp5 N-terminal domain"/>
    <property type="match status" value="1"/>
</dbReference>
<organism evidence="6 7">
    <name type="scientific">Variovorax guangxiensis</name>
    <dbReference type="NCBI Taxonomy" id="1775474"/>
    <lineage>
        <taxon>Bacteria</taxon>
        <taxon>Pseudomonadati</taxon>
        <taxon>Pseudomonadota</taxon>
        <taxon>Betaproteobacteria</taxon>
        <taxon>Burkholderiales</taxon>
        <taxon>Comamonadaceae</taxon>
        <taxon>Variovorax</taxon>
    </lineage>
</organism>
<dbReference type="Gene3D" id="3.55.50.10">
    <property type="entry name" value="Baseplate protein-like domains"/>
    <property type="match status" value="1"/>
</dbReference>
<comment type="subcellular location">
    <subcellularLocation>
        <location evidence="1">Secreted</location>
    </subcellularLocation>
</comment>
<dbReference type="Pfam" id="PF04717">
    <property type="entry name" value="Phage_base_V"/>
    <property type="match status" value="1"/>
</dbReference>
<dbReference type="InterPro" id="IPR050708">
    <property type="entry name" value="T6SS_VgrG/RHS"/>
</dbReference>
<sequence>MDRIVRAHTPLGDDQLLFRSMRGSEGLSQLFEFEVELLSANASIDAKSLLGKPLALEIRTAGAPRFLHGHVARFTVVGREGGRTRHTIYRATVRPWLWYLTRASNSRVFQGKSAVQIIAEVLDVYGFVFENRLCGDYRAWDYCAQFNETDFAFVSRLMELEGIYYYFKHERNQHTLVMADDISGHDELPDYGCIDFFAADRPIGDDLEVVDAWQPSAELRTGSYAVGDFNFTMPRADMFSVRKLPIGASQDGHDMYEWMGDYAAPGQGEHYARVRLEEAQALSERSDGHATVRGMAPGWRFTMRGAPRDADNREYLLVSVAYDLREAGYASDEGRGRYSFGFVAQPAALPFRAPRGTPMPLVTGPQTATVVGPAGQEIWTDEYGRVKLQFRWDRQGQSNQDSSAWVRVSQAWAGDGFGTVHVPRVGQEVVVDFIGGRVDRPIVIGRVYNTDCMPPFDLPAEATKSGIVSRSTPGGTPADANAIVFEDRMGAEQVLLHAQRNLDTEVEADETHTTGGTRTTLIKGHESSTFESGEERHITQGAVETIDGGETRTVTGGAIESVSDGEKRTITGGATEIISGGERRTVTGGIDETVNGDVIVTVNGAVLRLVTGADIRITCAGRVEIINAIDGKLVLGPDNTVVTGPKTVTAPDITYNSTTSEINVTNFKLNATVSVYNTPTQIMKGDTDNWWQRMLMEGTKRQALAYAWSFDRYGNKMQFSGINWLIQSLFVNISGVNWLEAKYRPKLKALKRKKSVVTANAGGTESTSTGLENNT</sequence>
<dbReference type="Gene3D" id="2.30.110.50">
    <property type="match status" value="1"/>
</dbReference>
<dbReference type="InterPro" id="IPR037026">
    <property type="entry name" value="Vgr_OB-fold_dom_sf"/>
</dbReference>
<evidence type="ECO:0000256" key="2">
    <source>
        <dbReference type="ARBA" id="ARBA00005558"/>
    </source>
</evidence>
<dbReference type="Proteomes" id="UP000281118">
    <property type="component" value="Unassembled WGS sequence"/>
</dbReference>
<dbReference type="InterPro" id="IPR006531">
    <property type="entry name" value="Gp5/Vgr_OB"/>
</dbReference>
<comment type="caution">
    <text evidence="6">The sequence shown here is derived from an EMBL/GenBank/DDBJ whole genome shotgun (WGS) entry which is preliminary data.</text>
</comment>
<dbReference type="SUPFAM" id="SSF69279">
    <property type="entry name" value="Phage tail proteins"/>
    <property type="match status" value="2"/>
</dbReference>
<protein>
    <submittedName>
        <fullName evidence="6">Type VI secretion system tip protein VgrG</fullName>
    </submittedName>
</protein>